<dbReference type="Proteomes" id="UP001156140">
    <property type="component" value="Unassembled WGS sequence"/>
</dbReference>
<name>A0AA41UAZ2_9HYPH</name>
<evidence type="ECO:0000256" key="1">
    <source>
        <dbReference type="SAM" id="Phobius"/>
    </source>
</evidence>
<keyword evidence="1" id="KW-0812">Transmembrane</keyword>
<organism evidence="2 3">
    <name type="scientific">Paradevosia shaoguanensis</name>
    <dbReference type="NCBI Taxonomy" id="1335043"/>
    <lineage>
        <taxon>Bacteria</taxon>
        <taxon>Pseudomonadati</taxon>
        <taxon>Pseudomonadota</taxon>
        <taxon>Alphaproteobacteria</taxon>
        <taxon>Hyphomicrobiales</taxon>
        <taxon>Devosiaceae</taxon>
        <taxon>Paradevosia</taxon>
    </lineage>
</organism>
<sequence>MENDSLFSGGGSDDGTFVPFTDILFNALLGFTVMVFIAFALIKEEAKTGSVELKAEMLITVTWPDNNPDDIDTYVMDPAGNVVWYHSLAAGLVTLDRDDRGNYLDTIKVDGKEVQFPLNQETVTIRGTIPGEYVINVYEFTNDSKQPVPVTVKVEKINPKLKVIYYDTINLTHEGDEKTVVRFTIDSDGEVSDINTRPISLIREVRK</sequence>
<dbReference type="RefSeq" id="WP_035038977.1">
    <property type="nucleotide sequence ID" value="NZ_CP068983.1"/>
</dbReference>
<feature type="transmembrane region" description="Helical" evidence="1">
    <location>
        <begin position="23"/>
        <end position="42"/>
    </location>
</feature>
<protein>
    <submittedName>
        <fullName evidence="2">Uncharacterized protein</fullName>
    </submittedName>
</protein>
<keyword evidence="1" id="KW-1133">Transmembrane helix</keyword>
<comment type="caution">
    <text evidence="2">The sequence shown here is derived from an EMBL/GenBank/DDBJ whole genome shotgun (WGS) entry which is preliminary data.</text>
</comment>
<proteinExistence type="predicted"/>
<dbReference type="Gene3D" id="2.60.120.380">
    <property type="match status" value="1"/>
</dbReference>
<accession>A0AA41UAZ2</accession>
<keyword evidence="3" id="KW-1185">Reference proteome</keyword>
<gene>
    <name evidence="2" type="ORF">ML536_08355</name>
</gene>
<dbReference type="AlphaFoldDB" id="A0AA41UAZ2"/>
<evidence type="ECO:0000313" key="3">
    <source>
        <dbReference type="Proteomes" id="UP001156140"/>
    </source>
</evidence>
<reference evidence="2" key="1">
    <citation type="submission" date="2022-03" db="EMBL/GenBank/DDBJ databases">
        <title>The complete genome sequence of a Methyloterrigena soli.</title>
        <authorList>
            <person name="Zi Z."/>
        </authorList>
    </citation>
    <scope>NUCLEOTIDE SEQUENCE</scope>
    <source>
        <strain evidence="2">M48</strain>
    </source>
</reference>
<dbReference type="EMBL" id="JALAZD010000001">
    <property type="protein sequence ID" value="MCI0126835.1"/>
    <property type="molecule type" value="Genomic_DNA"/>
</dbReference>
<keyword evidence="1" id="KW-0472">Membrane</keyword>
<evidence type="ECO:0000313" key="2">
    <source>
        <dbReference type="EMBL" id="MCI0126835.1"/>
    </source>
</evidence>